<evidence type="ECO:0000259" key="2">
    <source>
        <dbReference type="PROSITE" id="PS50930"/>
    </source>
</evidence>
<feature type="transmembrane region" description="Helical" evidence="1">
    <location>
        <begin position="89"/>
        <end position="106"/>
    </location>
</feature>
<protein>
    <submittedName>
        <fullName evidence="3">LytTR family transcriptional regulator</fullName>
    </submittedName>
</protein>
<reference evidence="3" key="2">
    <citation type="journal article" date="2021" name="PeerJ">
        <title>Extensive microbial diversity within the chicken gut microbiome revealed by metagenomics and culture.</title>
        <authorList>
            <person name="Gilroy R."/>
            <person name="Ravi A."/>
            <person name="Getino M."/>
            <person name="Pursley I."/>
            <person name="Horton D.L."/>
            <person name="Alikhan N.F."/>
            <person name="Baker D."/>
            <person name="Gharbi K."/>
            <person name="Hall N."/>
            <person name="Watson M."/>
            <person name="Adriaenssens E.M."/>
            <person name="Foster-Nyarko E."/>
            <person name="Jarju S."/>
            <person name="Secka A."/>
            <person name="Antonio M."/>
            <person name="Oren A."/>
            <person name="Chaudhuri R.R."/>
            <person name="La Ragione R."/>
            <person name="Hildebrand F."/>
            <person name="Pallen M.J."/>
        </authorList>
    </citation>
    <scope>NUCLEOTIDE SEQUENCE</scope>
    <source>
        <strain evidence="3">B3-1481</strain>
    </source>
</reference>
<keyword evidence="1" id="KW-1133">Transmembrane helix</keyword>
<dbReference type="GO" id="GO:0003677">
    <property type="term" value="F:DNA binding"/>
    <property type="evidence" value="ECO:0007669"/>
    <property type="project" value="InterPro"/>
</dbReference>
<accession>A0A9D9NNR2</accession>
<comment type="caution">
    <text evidence="3">The sequence shown here is derived from an EMBL/GenBank/DDBJ whole genome shotgun (WGS) entry which is preliminary data.</text>
</comment>
<dbReference type="PANTHER" id="PTHR37299">
    <property type="entry name" value="TRANSCRIPTIONAL REGULATOR-RELATED"/>
    <property type="match status" value="1"/>
</dbReference>
<keyword evidence="1" id="KW-0812">Transmembrane</keyword>
<feature type="transmembrane region" description="Helical" evidence="1">
    <location>
        <begin position="20"/>
        <end position="39"/>
    </location>
</feature>
<organism evidence="3 4">
    <name type="scientific">Candidatus Cryptobacteroides avistercoris</name>
    <dbReference type="NCBI Taxonomy" id="2840758"/>
    <lineage>
        <taxon>Bacteria</taxon>
        <taxon>Pseudomonadati</taxon>
        <taxon>Bacteroidota</taxon>
        <taxon>Bacteroidia</taxon>
        <taxon>Bacteroidales</taxon>
        <taxon>Candidatus Cryptobacteroides</taxon>
    </lineage>
</organism>
<keyword evidence="1" id="KW-0472">Membrane</keyword>
<gene>
    <name evidence="3" type="ORF">IAB76_01810</name>
</gene>
<evidence type="ECO:0000256" key="1">
    <source>
        <dbReference type="SAM" id="Phobius"/>
    </source>
</evidence>
<dbReference type="AlphaFoldDB" id="A0A9D9NNR2"/>
<feature type="domain" description="HTH LytTR-type" evidence="2">
    <location>
        <begin position="192"/>
        <end position="255"/>
    </location>
</feature>
<feature type="transmembrane region" description="Helical" evidence="1">
    <location>
        <begin position="126"/>
        <end position="151"/>
    </location>
</feature>
<sequence>MRRLLKKIPQYLREEYQLTATVVFTAFFSLVLILVSIPFSHNAWFELGTGAAFGYTASFFVIGLLVIVFSKRMMYITRNKISMNYLQYVLWNLAEVVVICLLYTMFSIRGDAAGVIRIQDPSFTNIFFNALLYCFTSLVIPYVIAGMYFAIIDKNNTIRLMNYSDTVSDEPPKTRNEKKITIFDNRGTMSLSVSLTNLYFIESDDNYIKVWYTDSESKLQNYFLRCRLKTVEESFMGSSLVRCHRKYIVNIDKVKALSKGTGGYTIIMNNPEIPQLPVSKTYEQTVLDRCSVN</sequence>
<dbReference type="EMBL" id="JADILW010000026">
    <property type="protein sequence ID" value="MBO8479838.1"/>
    <property type="molecule type" value="Genomic_DNA"/>
</dbReference>
<proteinExistence type="predicted"/>
<dbReference type="InterPro" id="IPR007492">
    <property type="entry name" value="LytTR_DNA-bd_dom"/>
</dbReference>
<dbReference type="SMART" id="SM00850">
    <property type="entry name" value="LytTR"/>
    <property type="match status" value="1"/>
</dbReference>
<dbReference type="PANTHER" id="PTHR37299:SF1">
    <property type="entry name" value="STAGE 0 SPORULATION PROTEIN A HOMOLOG"/>
    <property type="match status" value="1"/>
</dbReference>
<feature type="transmembrane region" description="Helical" evidence="1">
    <location>
        <begin position="51"/>
        <end position="69"/>
    </location>
</feature>
<reference evidence="3" key="1">
    <citation type="submission" date="2020-10" db="EMBL/GenBank/DDBJ databases">
        <authorList>
            <person name="Gilroy R."/>
        </authorList>
    </citation>
    <scope>NUCLEOTIDE SEQUENCE</scope>
    <source>
        <strain evidence="3">B3-1481</strain>
    </source>
</reference>
<evidence type="ECO:0000313" key="4">
    <source>
        <dbReference type="Proteomes" id="UP000823769"/>
    </source>
</evidence>
<dbReference type="InterPro" id="IPR046947">
    <property type="entry name" value="LytR-like"/>
</dbReference>
<dbReference type="GO" id="GO:0000156">
    <property type="term" value="F:phosphorelay response regulator activity"/>
    <property type="evidence" value="ECO:0007669"/>
    <property type="project" value="InterPro"/>
</dbReference>
<dbReference type="Gene3D" id="2.40.50.1020">
    <property type="entry name" value="LytTr DNA-binding domain"/>
    <property type="match status" value="1"/>
</dbReference>
<evidence type="ECO:0000313" key="3">
    <source>
        <dbReference type="EMBL" id="MBO8479838.1"/>
    </source>
</evidence>
<dbReference type="PROSITE" id="PS50930">
    <property type="entry name" value="HTH_LYTTR"/>
    <property type="match status" value="1"/>
</dbReference>
<name>A0A9D9NNR2_9BACT</name>
<dbReference type="Pfam" id="PF04397">
    <property type="entry name" value="LytTR"/>
    <property type="match status" value="1"/>
</dbReference>
<dbReference type="Proteomes" id="UP000823769">
    <property type="component" value="Unassembled WGS sequence"/>
</dbReference>